<dbReference type="AlphaFoldDB" id="A0AA86NXT9"/>
<name>A0AA86NXT9_9EUKA</name>
<protein>
    <submittedName>
        <fullName evidence="2">Hypothetical_protein</fullName>
    </submittedName>
</protein>
<reference evidence="1" key="1">
    <citation type="submission" date="2023-06" db="EMBL/GenBank/DDBJ databases">
        <authorList>
            <person name="Kurt Z."/>
        </authorList>
    </citation>
    <scope>NUCLEOTIDE SEQUENCE</scope>
</reference>
<dbReference type="Proteomes" id="UP001642409">
    <property type="component" value="Unassembled WGS sequence"/>
</dbReference>
<proteinExistence type="predicted"/>
<dbReference type="EMBL" id="CATOUU010000386">
    <property type="protein sequence ID" value="CAI9927929.1"/>
    <property type="molecule type" value="Genomic_DNA"/>
</dbReference>
<gene>
    <name evidence="1" type="ORF">HINF_LOCUS15574</name>
    <name evidence="2" type="ORF">HINF_LOCUS3384</name>
</gene>
<dbReference type="EMBL" id="CAXDID020000006">
    <property type="protein sequence ID" value="CAL5975542.1"/>
    <property type="molecule type" value="Genomic_DNA"/>
</dbReference>
<keyword evidence="3" id="KW-1185">Reference proteome</keyword>
<organism evidence="1">
    <name type="scientific">Hexamita inflata</name>
    <dbReference type="NCBI Taxonomy" id="28002"/>
    <lineage>
        <taxon>Eukaryota</taxon>
        <taxon>Metamonada</taxon>
        <taxon>Diplomonadida</taxon>
        <taxon>Hexamitidae</taxon>
        <taxon>Hexamitinae</taxon>
        <taxon>Hexamita</taxon>
    </lineage>
</organism>
<reference evidence="2 3" key="2">
    <citation type="submission" date="2024-07" db="EMBL/GenBank/DDBJ databases">
        <authorList>
            <person name="Akdeniz Z."/>
        </authorList>
    </citation>
    <scope>NUCLEOTIDE SEQUENCE [LARGE SCALE GENOMIC DNA]</scope>
</reference>
<evidence type="ECO:0000313" key="3">
    <source>
        <dbReference type="Proteomes" id="UP001642409"/>
    </source>
</evidence>
<sequence>MYILPKLKHNRNHIVISRSVKIAHTLVCTNKATNISHLLNSQNVNVIPQCQITRMQQQSFKEWHCWRQYNETRRYFWIHTVQLRTPASIQSYIAHQHVQIRKFMIWQNYCQTPKYSSLYLSLRRRDCSMISRLVYHTQYSKLVYEFNQNRVQLNTSQLSVVSFTNSSFEKSQMSRIRCDFKQICFDIRNLIHTQIDLTILAQTKVNALNFTRTHLINAKEINKIISANKQIGCIILFCTHQNGCIYFQNSNTTEIIQSFLEVLKLHIPWFALIRQPISVIF</sequence>
<accession>A0AA86NXT9</accession>
<evidence type="ECO:0000313" key="1">
    <source>
        <dbReference type="EMBL" id="CAI9927929.1"/>
    </source>
</evidence>
<evidence type="ECO:0000313" key="2">
    <source>
        <dbReference type="EMBL" id="CAL5975542.1"/>
    </source>
</evidence>
<comment type="caution">
    <text evidence="1">The sequence shown here is derived from an EMBL/GenBank/DDBJ whole genome shotgun (WGS) entry which is preliminary data.</text>
</comment>